<proteinExistence type="predicted"/>
<dbReference type="AlphaFoldDB" id="D3SQ37"/>
<evidence type="ECO:0000256" key="2">
    <source>
        <dbReference type="SAM" id="Phobius"/>
    </source>
</evidence>
<evidence type="ECO:0000313" key="3">
    <source>
        <dbReference type="EMBL" id="ADC89274.1"/>
    </source>
</evidence>
<evidence type="ECO:0000313" key="4">
    <source>
        <dbReference type="Proteomes" id="UP000002043"/>
    </source>
</evidence>
<dbReference type="STRING" id="638303.Thal_0641"/>
<dbReference type="HOGENOM" id="CLU_684718_0_0_0"/>
<feature type="transmembrane region" description="Helical" evidence="2">
    <location>
        <begin position="12"/>
        <end position="30"/>
    </location>
</feature>
<keyword evidence="2" id="KW-1133">Transmembrane helix</keyword>
<feature type="transmembrane region" description="Helical" evidence="2">
    <location>
        <begin position="37"/>
        <end position="55"/>
    </location>
</feature>
<dbReference type="EMBL" id="CP001931">
    <property type="protein sequence ID" value="ADC89274.1"/>
    <property type="molecule type" value="Genomic_DNA"/>
</dbReference>
<keyword evidence="4" id="KW-1185">Reference proteome</keyword>
<dbReference type="eggNOG" id="COG1196">
    <property type="taxonomic scope" value="Bacteria"/>
</dbReference>
<dbReference type="KEGG" id="tal:Thal_0641"/>
<keyword evidence="2" id="KW-0472">Membrane</keyword>
<reference evidence="4" key="1">
    <citation type="journal article" date="2010" name="Stand. Genomic Sci.">
        <title>Complete genome sequence of Thermocrinis albus type strain (HI 11/12T).</title>
        <authorList>
            <person name="Wirth R."/>
            <person name="Sikorski J."/>
            <person name="Brambilla E."/>
            <person name="Misra M."/>
            <person name="Lapidus A."/>
            <person name="Copeland A."/>
            <person name="Nolan M."/>
            <person name="Lucas S."/>
            <person name="Chen F."/>
            <person name="Tice H."/>
            <person name="Cheng J.F."/>
            <person name="Han C."/>
            <person name="Detter J.C."/>
            <person name="Tapia R."/>
            <person name="Bruce D."/>
            <person name="Goodwin L."/>
            <person name="Pitluck S."/>
            <person name="Pati A."/>
            <person name="Anderson I."/>
            <person name="Ivanova N."/>
            <person name="Mavromatis K."/>
            <person name="Mikhailova N."/>
            <person name="Chen A."/>
            <person name="Palaniappan K."/>
            <person name="Bilek Y."/>
            <person name="Hader T."/>
            <person name="Land M."/>
            <person name="Hauser L."/>
            <person name="Chang Y.J."/>
            <person name="Jeffries C.D."/>
            <person name="Tindall B.J."/>
            <person name="Rohde M."/>
            <person name="Goker M."/>
            <person name="Bristow J."/>
            <person name="Eisen J.A."/>
            <person name="Markowitz V."/>
            <person name="Hugenholtz P."/>
            <person name="Kyrpides N.C."/>
            <person name="Klenk H.P."/>
        </authorList>
    </citation>
    <scope>NUCLEOTIDE SEQUENCE [LARGE SCALE GENOMIC DNA]</scope>
    <source>
        <strain evidence="4">DSM 14484 / JCM 11386 / HI 11/12</strain>
    </source>
</reference>
<sequence>MYSPISLFPEDLSQIVTLLSFISVLYLSWLFGARREVIGWIGYIFLFQVIGRALMERDYGTVTQNLPPFLLALLFTQLLEPPYQRRIRELEDLLRRNEENIKKLKRESLDAQTKLEILLREKEEIEKKLEGLELSQKEIESLRNQYREVLRNLETAKRELVSYRERMERLVEANRGLLELLEEVQNSRPSLNKQEELSRLRNERRKLLKEVQQMQALLEELDRENRNLREEVAQLKEKLEELSKEKQLLELHLEKERSSTSSRREVILEYLSDIYENIEWESRALDELMDLPRTKRREFFKELHILNLTQPTDQLKPMRGVKDIFKLKPKGGRIYFTYGKNRRWLVVGILNSEDNKDKERYLREVLVKYSS</sequence>
<name>D3SQ37_THEAH</name>
<evidence type="ECO:0000256" key="1">
    <source>
        <dbReference type="SAM" id="Coils"/>
    </source>
</evidence>
<feature type="coiled-coil region" evidence="1">
    <location>
        <begin position="87"/>
        <end position="259"/>
    </location>
</feature>
<organism evidence="3 4">
    <name type="scientific">Thermocrinis albus (strain DSM 14484 / JCM 11386 / HI 11/12)</name>
    <dbReference type="NCBI Taxonomy" id="638303"/>
    <lineage>
        <taxon>Bacteria</taxon>
        <taxon>Pseudomonadati</taxon>
        <taxon>Aquificota</taxon>
        <taxon>Aquificia</taxon>
        <taxon>Aquificales</taxon>
        <taxon>Aquificaceae</taxon>
        <taxon>Thermocrinis</taxon>
    </lineage>
</organism>
<keyword evidence="1" id="KW-0175">Coiled coil</keyword>
<accession>D3SQ37</accession>
<protein>
    <submittedName>
        <fullName evidence="3">Uncharacterized protein</fullName>
    </submittedName>
</protein>
<dbReference type="Proteomes" id="UP000002043">
    <property type="component" value="Chromosome"/>
</dbReference>
<gene>
    <name evidence="3" type="ordered locus">Thal_0641</name>
</gene>
<keyword evidence="2" id="KW-0812">Transmembrane</keyword>